<dbReference type="Gene3D" id="1.20.1250.20">
    <property type="entry name" value="MFS general substrate transporter like domains"/>
    <property type="match status" value="2"/>
</dbReference>
<feature type="transmembrane region" description="Helical" evidence="5">
    <location>
        <begin position="401"/>
        <end position="425"/>
    </location>
</feature>
<sequence length="463" mass="52253">MKNRSWFNFLNPKIVDEKDKLSEKNLYDFILKKEYKKRQEYNFLMVFFGYMVYYFTRKQWSVFGSEMANQHIITDTQYALVGLCSSVAYGISKFVTSPLSDIKSNRWLFGLGLSITGVVNILLGVVWLDKFASSITTTIVLSCIFLIIKGFIDSFGANPALRLIYNFFNHKSRRYRVIVWDIAHNIGGALAAFIITGSFTIFGTQFGRLAYFIIPSVISIVFGIVIILVARDRPEELGLPSVQEFYNLELIGSKKGEVDDKPYSYYVKEYIIKNHYIWLLVIANLCNYILRMGIGDWSFRFFKEVHDFDIKKEAKYLYSLFEIGAVVLTLSIGLPVNKYFKKFVPIIVLCLLLGTGSILGLWLAPKGAVGQIGLFIFLAGVVYVPQCFFKLLAVELSHHRVVGTVSGILGIAGYAGDALFSKVVIGIGIKPHLGFNGIFPFFIAAGILAILVILPMWNKKASQ</sequence>
<dbReference type="InterPro" id="IPR036259">
    <property type="entry name" value="MFS_trans_sf"/>
</dbReference>
<feature type="transmembrane region" description="Helical" evidence="5">
    <location>
        <begin position="209"/>
        <end position="230"/>
    </location>
</feature>
<dbReference type="PANTHER" id="PTHR43826">
    <property type="entry name" value="GLUCOSE-6-PHOSPHATE EXCHANGER SLC37A4"/>
    <property type="match status" value="1"/>
</dbReference>
<name>A0ABU0NFF4_9MOLU</name>
<evidence type="ECO:0000256" key="3">
    <source>
        <dbReference type="ARBA" id="ARBA00022989"/>
    </source>
</evidence>
<proteinExistence type="predicted"/>
<evidence type="ECO:0000256" key="1">
    <source>
        <dbReference type="ARBA" id="ARBA00004127"/>
    </source>
</evidence>
<feature type="transmembrane region" description="Helical" evidence="5">
    <location>
        <begin position="437"/>
        <end position="457"/>
    </location>
</feature>
<feature type="transmembrane region" description="Helical" evidence="5">
    <location>
        <begin position="276"/>
        <end position="294"/>
    </location>
</feature>
<dbReference type="Pfam" id="PF07690">
    <property type="entry name" value="MFS_1"/>
    <property type="match status" value="1"/>
</dbReference>
<dbReference type="InterPro" id="IPR011701">
    <property type="entry name" value="MFS"/>
</dbReference>
<evidence type="ECO:0000313" key="6">
    <source>
        <dbReference type="EMBL" id="MDQ0568140.1"/>
    </source>
</evidence>
<feature type="transmembrane region" description="Helical" evidence="5">
    <location>
        <begin position="343"/>
        <end position="363"/>
    </location>
</feature>
<evidence type="ECO:0000256" key="5">
    <source>
        <dbReference type="SAM" id="Phobius"/>
    </source>
</evidence>
<feature type="transmembrane region" description="Helical" evidence="5">
    <location>
        <begin position="41"/>
        <end position="56"/>
    </location>
</feature>
<comment type="caution">
    <text evidence="6">The sequence shown here is derived from an EMBL/GenBank/DDBJ whole genome shotgun (WGS) entry which is preliminary data.</text>
</comment>
<dbReference type="PANTHER" id="PTHR43826:SF3">
    <property type="entry name" value="GLUCOSE-6-PHOSPHATE EXCHANGER SLC37A4"/>
    <property type="match status" value="1"/>
</dbReference>
<dbReference type="InterPro" id="IPR051337">
    <property type="entry name" value="OPA_Antiporter"/>
</dbReference>
<keyword evidence="3 5" id="KW-1133">Transmembrane helix</keyword>
<feature type="transmembrane region" description="Helical" evidence="5">
    <location>
        <begin position="316"/>
        <end position="336"/>
    </location>
</feature>
<feature type="transmembrane region" description="Helical" evidence="5">
    <location>
        <begin position="134"/>
        <end position="156"/>
    </location>
</feature>
<dbReference type="InterPro" id="IPR000849">
    <property type="entry name" value="Sugar_P_transporter"/>
</dbReference>
<reference evidence="6" key="1">
    <citation type="submission" date="2023-07" db="EMBL/GenBank/DDBJ databases">
        <title>Genomic Encyclopedia of Type Strains, Phase IV (KMG-IV): sequencing the most valuable type-strain genomes for metagenomic binning, comparative biology and taxonomic classification.</title>
        <authorList>
            <person name="Goeker M."/>
        </authorList>
    </citation>
    <scope>NUCLEOTIDE SEQUENCE [LARGE SCALE GENOMIC DNA]</scope>
    <source>
        <strain evidence="6">DSM 22019</strain>
    </source>
</reference>
<feature type="transmembrane region" description="Helical" evidence="5">
    <location>
        <begin position="76"/>
        <end position="95"/>
    </location>
</feature>
<accession>A0ABU0NFF4</accession>
<evidence type="ECO:0000256" key="2">
    <source>
        <dbReference type="ARBA" id="ARBA00022692"/>
    </source>
</evidence>
<keyword evidence="7" id="KW-1185">Reference proteome</keyword>
<feature type="transmembrane region" description="Helical" evidence="5">
    <location>
        <begin position="107"/>
        <end position="128"/>
    </location>
</feature>
<dbReference type="EMBL" id="JAUSWP010000011">
    <property type="protein sequence ID" value="MDQ0568140.1"/>
    <property type="molecule type" value="Genomic_DNA"/>
</dbReference>
<dbReference type="Proteomes" id="UP001236620">
    <property type="component" value="Unassembled WGS sequence"/>
</dbReference>
<feature type="transmembrane region" description="Helical" evidence="5">
    <location>
        <begin position="177"/>
        <end position="203"/>
    </location>
</feature>
<gene>
    <name evidence="6" type="ORF">J2Z63_000790</name>
</gene>
<dbReference type="RefSeq" id="WP_307445655.1">
    <property type="nucleotide sequence ID" value="NZ_JAUSWP010000011.1"/>
</dbReference>
<keyword evidence="2 5" id="KW-0812">Transmembrane</keyword>
<comment type="subcellular location">
    <subcellularLocation>
        <location evidence="1">Endomembrane system</location>
        <topology evidence="1">Multi-pass membrane protein</topology>
    </subcellularLocation>
</comment>
<evidence type="ECO:0000256" key="4">
    <source>
        <dbReference type="ARBA" id="ARBA00023136"/>
    </source>
</evidence>
<keyword evidence="4 5" id="KW-0472">Membrane</keyword>
<evidence type="ECO:0000313" key="7">
    <source>
        <dbReference type="Proteomes" id="UP001236620"/>
    </source>
</evidence>
<protein>
    <submittedName>
        <fullName evidence="6">Sugar phosphate permease</fullName>
    </submittedName>
</protein>
<dbReference type="SUPFAM" id="SSF103473">
    <property type="entry name" value="MFS general substrate transporter"/>
    <property type="match status" value="1"/>
</dbReference>
<feature type="transmembrane region" description="Helical" evidence="5">
    <location>
        <begin position="369"/>
        <end position="389"/>
    </location>
</feature>
<dbReference type="PIRSF" id="PIRSF002808">
    <property type="entry name" value="Hexose_phosphate_transp"/>
    <property type="match status" value="1"/>
</dbReference>
<organism evidence="6 7">
    <name type="scientific">Mycoplasma yeatsii</name>
    <dbReference type="NCBI Taxonomy" id="51365"/>
    <lineage>
        <taxon>Bacteria</taxon>
        <taxon>Bacillati</taxon>
        <taxon>Mycoplasmatota</taxon>
        <taxon>Mollicutes</taxon>
        <taxon>Mycoplasmataceae</taxon>
        <taxon>Mycoplasma</taxon>
    </lineage>
</organism>